<accession>A0A1D1VTT9</accession>
<name>A0A1D1VTT9_RAMVA</name>
<dbReference type="Proteomes" id="UP000186922">
    <property type="component" value="Unassembled WGS sequence"/>
</dbReference>
<organism evidence="1 2">
    <name type="scientific">Ramazzottius varieornatus</name>
    <name type="common">Water bear</name>
    <name type="synonym">Tardigrade</name>
    <dbReference type="NCBI Taxonomy" id="947166"/>
    <lineage>
        <taxon>Eukaryota</taxon>
        <taxon>Metazoa</taxon>
        <taxon>Ecdysozoa</taxon>
        <taxon>Tardigrada</taxon>
        <taxon>Eutardigrada</taxon>
        <taxon>Parachela</taxon>
        <taxon>Hypsibioidea</taxon>
        <taxon>Ramazzottiidae</taxon>
        <taxon>Ramazzottius</taxon>
    </lineage>
</organism>
<dbReference type="EMBL" id="BDGG01000011">
    <property type="protein sequence ID" value="GAV04932.1"/>
    <property type="molecule type" value="Genomic_DNA"/>
</dbReference>
<sequence>MQRDSGKSCVQGIRHITRVSIECMPWTVPTRSAPLCLLSPVSPSIAFCANNTEQVLPTFPLSSTVAGGAAAVLSAAAAHSIGRRLAQAQMNER</sequence>
<protein>
    <submittedName>
        <fullName evidence="1">Uncharacterized protein</fullName>
    </submittedName>
</protein>
<gene>
    <name evidence="1" type="primary">RvY_15132-1</name>
    <name evidence="1" type="synonym">RvY_15132.1</name>
    <name evidence="1" type="ORF">RvY_15132</name>
</gene>
<proteinExistence type="predicted"/>
<evidence type="ECO:0000313" key="2">
    <source>
        <dbReference type="Proteomes" id="UP000186922"/>
    </source>
</evidence>
<evidence type="ECO:0000313" key="1">
    <source>
        <dbReference type="EMBL" id="GAV04932.1"/>
    </source>
</evidence>
<reference evidence="1 2" key="1">
    <citation type="journal article" date="2016" name="Nat. Commun.">
        <title>Extremotolerant tardigrade genome and improved radiotolerance of human cultured cells by tardigrade-unique protein.</title>
        <authorList>
            <person name="Hashimoto T."/>
            <person name="Horikawa D.D."/>
            <person name="Saito Y."/>
            <person name="Kuwahara H."/>
            <person name="Kozuka-Hata H."/>
            <person name="Shin-I T."/>
            <person name="Minakuchi Y."/>
            <person name="Ohishi K."/>
            <person name="Motoyama A."/>
            <person name="Aizu T."/>
            <person name="Enomoto A."/>
            <person name="Kondo K."/>
            <person name="Tanaka S."/>
            <person name="Hara Y."/>
            <person name="Koshikawa S."/>
            <person name="Sagara H."/>
            <person name="Miura T."/>
            <person name="Yokobori S."/>
            <person name="Miyagawa K."/>
            <person name="Suzuki Y."/>
            <person name="Kubo T."/>
            <person name="Oyama M."/>
            <person name="Kohara Y."/>
            <person name="Fujiyama A."/>
            <person name="Arakawa K."/>
            <person name="Katayama T."/>
            <person name="Toyoda A."/>
            <person name="Kunieda T."/>
        </authorList>
    </citation>
    <scope>NUCLEOTIDE SEQUENCE [LARGE SCALE GENOMIC DNA]</scope>
    <source>
        <strain evidence="1 2">YOKOZUNA-1</strain>
    </source>
</reference>
<dbReference type="AlphaFoldDB" id="A0A1D1VTT9"/>
<comment type="caution">
    <text evidence="1">The sequence shown here is derived from an EMBL/GenBank/DDBJ whole genome shotgun (WGS) entry which is preliminary data.</text>
</comment>
<keyword evidence="2" id="KW-1185">Reference proteome</keyword>